<protein>
    <recommendedName>
        <fullName evidence="3">DUF4125 domain-containing protein</fullName>
    </recommendedName>
</protein>
<sequence length="191" mass="22128">MGYEKMERKAELIDQILKSEFDMFQTVPTLSPTACQESEGGFRLMRGSAFETWSESTLESYNEDLLQAVQENRNLLTEKYARMDDLIPCMNFNPVIDDIVKIESEWQAEARRKYPHILGGGEVCEAGGFETYLHSELETYSDQTLDLYYYDITEALREEKNLAEERYLKMSLKLGYSSLDEHENALKAQIT</sequence>
<name>X0TQJ5_9ZZZZ</name>
<reference evidence="2" key="1">
    <citation type="journal article" date="2014" name="Front. Microbiol.">
        <title>High frequency of phylogenetically diverse reductive dehalogenase-homologous genes in deep subseafloor sedimentary metagenomes.</title>
        <authorList>
            <person name="Kawai M."/>
            <person name="Futagami T."/>
            <person name="Toyoda A."/>
            <person name="Takaki Y."/>
            <person name="Nishi S."/>
            <person name="Hori S."/>
            <person name="Arai W."/>
            <person name="Tsubouchi T."/>
            <person name="Morono Y."/>
            <person name="Uchiyama I."/>
            <person name="Ito T."/>
            <person name="Fujiyama A."/>
            <person name="Inagaki F."/>
            <person name="Takami H."/>
        </authorList>
    </citation>
    <scope>NUCLEOTIDE SEQUENCE</scope>
    <source>
        <strain evidence="2">Expedition CK06-06</strain>
    </source>
</reference>
<dbReference type="Pfam" id="PF13526">
    <property type="entry name" value="DUF4125"/>
    <property type="match status" value="1"/>
</dbReference>
<comment type="caution">
    <text evidence="2">The sequence shown here is derived from an EMBL/GenBank/DDBJ whole genome shotgun (WGS) entry which is preliminary data.</text>
</comment>
<proteinExistence type="predicted"/>
<evidence type="ECO:0008006" key="3">
    <source>
        <dbReference type="Google" id="ProtNLM"/>
    </source>
</evidence>
<dbReference type="InterPro" id="IPR025191">
    <property type="entry name" value="DUF4125"/>
</dbReference>
<evidence type="ECO:0000256" key="1">
    <source>
        <dbReference type="SAM" id="Coils"/>
    </source>
</evidence>
<keyword evidence="1" id="KW-0175">Coiled coil</keyword>
<dbReference type="EMBL" id="BARS01000508">
    <property type="protein sequence ID" value="GAF78405.1"/>
    <property type="molecule type" value="Genomic_DNA"/>
</dbReference>
<feature type="coiled-coil region" evidence="1">
    <location>
        <begin position="58"/>
        <end position="86"/>
    </location>
</feature>
<accession>X0TQJ5</accession>
<gene>
    <name evidence="2" type="ORF">S01H1_01213</name>
</gene>
<evidence type="ECO:0000313" key="2">
    <source>
        <dbReference type="EMBL" id="GAF78405.1"/>
    </source>
</evidence>
<dbReference type="AlphaFoldDB" id="X0TQJ5"/>
<organism evidence="2">
    <name type="scientific">marine sediment metagenome</name>
    <dbReference type="NCBI Taxonomy" id="412755"/>
    <lineage>
        <taxon>unclassified sequences</taxon>
        <taxon>metagenomes</taxon>
        <taxon>ecological metagenomes</taxon>
    </lineage>
</organism>